<name>A0A9W6V9F2_9PSEU</name>
<protein>
    <submittedName>
        <fullName evidence="1">Uncharacterized protein</fullName>
    </submittedName>
</protein>
<gene>
    <name evidence="1" type="ORF">Aglo03_27250</name>
</gene>
<dbReference type="EMBL" id="BSSD01000004">
    <property type="protein sequence ID" value="GLW91909.1"/>
    <property type="molecule type" value="Genomic_DNA"/>
</dbReference>
<dbReference type="AlphaFoldDB" id="A0A9W6V9F2"/>
<evidence type="ECO:0000313" key="1">
    <source>
        <dbReference type="EMBL" id="GLW91909.1"/>
    </source>
</evidence>
<organism evidence="1 2">
    <name type="scientific">Actinokineospora globicatena</name>
    <dbReference type="NCBI Taxonomy" id="103729"/>
    <lineage>
        <taxon>Bacteria</taxon>
        <taxon>Bacillati</taxon>
        <taxon>Actinomycetota</taxon>
        <taxon>Actinomycetes</taxon>
        <taxon>Pseudonocardiales</taxon>
        <taxon>Pseudonocardiaceae</taxon>
        <taxon>Actinokineospora</taxon>
    </lineage>
</organism>
<keyword evidence="2" id="KW-1185">Reference proteome</keyword>
<reference evidence="1" key="1">
    <citation type="submission" date="2023-02" db="EMBL/GenBank/DDBJ databases">
        <title>Actinokineospora globicatena NBRC 15670.</title>
        <authorList>
            <person name="Ichikawa N."/>
            <person name="Sato H."/>
            <person name="Tonouchi N."/>
        </authorList>
    </citation>
    <scope>NUCLEOTIDE SEQUENCE</scope>
    <source>
        <strain evidence="1">NBRC 15670</strain>
    </source>
</reference>
<dbReference type="Proteomes" id="UP001165042">
    <property type="component" value="Unassembled WGS sequence"/>
</dbReference>
<comment type="caution">
    <text evidence="1">The sequence shown here is derived from an EMBL/GenBank/DDBJ whole genome shotgun (WGS) entry which is preliminary data.</text>
</comment>
<evidence type="ECO:0000313" key="2">
    <source>
        <dbReference type="Proteomes" id="UP001165042"/>
    </source>
</evidence>
<sequence>MLITRPGADGVVDVRVGLEVVVGGRDVGVDGRAAVVDTTATSSGSSPEERLTSANTTTVTTTATITTLLSTIGSRDARGGPLLSCQPVTRRTIAVRRPGELPFSWLLSA</sequence>
<accession>A0A9W6V9F2</accession>
<proteinExistence type="predicted"/>